<dbReference type="EMBL" id="BSFP01000058">
    <property type="protein sequence ID" value="GLL05483.1"/>
    <property type="molecule type" value="Genomic_DNA"/>
</dbReference>
<name>A0A9W6KQ42_9ACTN</name>
<dbReference type="InterPro" id="IPR012251">
    <property type="entry name" value="GlcNAc_6-SO4ase"/>
</dbReference>
<keyword evidence="3" id="KW-0378">Hydrolase</keyword>
<reference evidence="9" key="2">
    <citation type="submission" date="2023-01" db="EMBL/GenBank/DDBJ databases">
        <authorList>
            <person name="Sun Q."/>
            <person name="Evtushenko L."/>
        </authorList>
    </citation>
    <scope>NUCLEOTIDE SEQUENCE</scope>
    <source>
        <strain evidence="9">VKM Ac-1321</strain>
    </source>
</reference>
<dbReference type="Gene3D" id="3.40.720.10">
    <property type="entry name" value="Alkaline Phosphatase, subunit A"/>
    <property type="match status" value="1"/>
</dbReference>
<evidence type="ECO:0000256" key="5">
    <source>
        <dbReference type="PIRSR" id="PIRSR036666-50"/>
    </source>
</evidence>
<dbReference type="PROSITE" id="PS00523">
    <property type="entry name" value="SULFATASE_1"/>
    <property type="match status" value="1"/>
</dbReference>
<evidence type="ECO:0000256" key="1">
    <source>
        <dbReference type="ARBA" id="ARBA00008779"/>
    </source>
</evidence>
<comment type="caution">
    <text evidence="9">The sequence shown here is derived from an EMBL/GenBank/DDBJ whole genome shotgun (WGS) entry which is preliminary data.</text>
</comment>
<dbReference type="InterPro" id="IPR024607">
    <property type="entry name" value="Sulfatase_CS"/>
</dbReference>
<dbReference type="PANTHER" id="PTHR43108">
    <property type="entry name" value="N-ACETYLGLUCOSAMINE-6-SULFATASE FAMILY MEMBER"/>
    <property type="match status" value="1"/>
</dbReference>
<reference evidence="9" key="1">
    <citation type="journal article" date="2014" name="Int. J. Syst. Evol. Microbiol.">
        <title>Complete genome sequence of Corynebacterium casei LMG S-19264T (=DSM 44701T), isolated from a smear-ripened cheese.</title>
        <authorList>
            <consortium name="US DOE Joint Genome Institute (JGI-PGF)"/>
            <person name="Walter F."/>
            <person name="Albersmeier A."/>
            <person name="Kalinowski J."/>
            <person name="Ruckert C."/>
        </authorList>
    </citation>
    <scope>NUCLEOTIDE SEQUENCE</scope>
    <source>
        <strain evidence="9">VKM Ac-1321</strain>
    </source>
</reference>
<evidence type="ECO:0000256" key="4">
    <source>
        <dbReference type="ARBA" id="ARBA00023180"/>
    </source>
</evidence>
<organism evidence="9 10">
    <name type="scientific">Dactylosporangium matsuzakiense</name>
    <dbReference type="NCBI Taxonomy" id="53360"/>
    <lineage>
        <taxon>Bacteria</taxon>
        <taxon>Bacillati</taxon>
        <taxon>Actinomycetota</taxon>
        <taxon>Actinomycetes</taxon>
        <taxon>Micromonosporales</taxon>
        <taxon>Micromonosporaceae</taxon>
        <taxon>Dactylosporangium</taxon>
    </lineage>
</organism>
<dbReference type="InterPro" id="IPR000917">
    <property type="entry name" value="Sulfatase_N"/>
</dbReference>
<dbReference type="Proteomes" id="UP001143480">
    <property type="component" value="Unassembled WGS sequence"/>
</dbReference>
<evidence type="ECO:0000256" key="6">
    <source>
        <dbReference type="SAM" id="MobiDB-lite"/>
    </source>
</evidence>
<keyword evidence="10" id="KW-1185">Reference proteome</keyword>
<dbReference type="SUPFAM" id="SSF53649">
    <property type="entry name" value="Alkaline phosphatase-like"/>
    <property type="match status" value="1"/>
</dbReference>
<evidence type="ECO:0000256" key="3">
    <source>
        <dbReference type="ARBA" id="ARBA00022801"/>
    </source>
</evidence>
<proteinExistence type="inferred from homology"/>
<dbReference type="AlphaFoldDB" id="A0A9W6KQ42"/>
<keyword evidence="2 7" id="KW-0732">Signal</keyword>
<dbReference type="GO" id="GO:0030203">
    <property type="term" value="P:glycosaminoglycan metabolic process"/>
    <property type="evidence" value="ECO:0007669"/>
    <property type="project" value="InterPro"/>
</dbReference>
<evidence type="ECO:0000259" key="8">
    <source>
        <dbReference type="Pfam" id="PF00884"/>
    </source>
</evidence>
<feature type="region of interest" description="Disordered" evidence="6">
    <location>
        <begin position="405"/>
        <end position="425"/>
    </location>
</feature>
<feature type="signal peptide" evidence="7">
    <location>
        <begin position="1"/>
        <end position="20"/>
    </location>
</feature>
<sequence>MAAVLLPLVAAAACTGGASAPSASDPGRPNIVFVLTDDLAINLVQYMPHVRALEHAGVSFTNYTVTDSLCCPSRSSIFTGRFPHDTGVFTNGGDEGGFNLFHTKGEESDTFATSLQRAGYRTAMMGKYLNGYEPAGKVAGKKRDAQQSPTGAGFVPPGWDEWDVAGNGYGEFNYDLNENHAVKHYGKSDTDYLTDVVSGKASAFITASASAHEPFLVEVATFAPHGPYTPAPRDAGAFPGLTAPRTPAFDTLPSDPPAWLAGRQPLTQKEMQTIDTDFRKRAQAVQAVDTMIGDLQATLDKAGVAKNTVVVFSSDNGYHMGEHRLNPGKMTAFDTDVNVPLVMAGPGIAAGVKLDEPAENIDLRPTFESLAGAATPATVDGRSLRPLLGGDRPASWRQVALVEHHGPDNDAADPDLPAPNSGNPTTYSAIRSADYTYVEYAGGTKEYYDRTKDPDELHNTATTLPADTQSKLHATLQAMVACQGQDSCWSAAGR</sequence>
<dbReference type="GO" id="GO:0008449">
    <property type="term" value="F:N-acetylglucosamine-6-sulfatase activity"/>
    <property type="evidence" value="ECO:0007669"/>
    <property type="project" value="InterPro"/>
</dbReference>
<evidence type="ECO:0000256" key="2">
    <source>
        <dbReference type="ARBA" id="ARBA00022729"/>
    </source>
</evidence>
<accession>A0A9W6KQ42</accession>
<evidence type="ECO:0000313" key="9">
    <source>
        <dbReference type="EMBL" id="GLL05483.1"/>
    </source>
</evidence>
<dbReference type="InterPro" id="IPR017850">
    <property type="entry name" value="Alkaline_phosphatase_core_sf"/>
</dbReference>
<keyword evidence="4" id="KW-0325">Glycoprotein</keyword>
<comment type="PTM">
    <text evidence="5">The conversion to 3-oxoalanine (also known as C-formylglycine, FGly), of a serine or cysteine residue in prokaryotes and of a cysteine residue in eukaryotes, is critical for catalytic activity.</text>
</comment>
<dbReference type="Pfam" id="PF00884">
    <property type="entry name" value="Sulfatase"/>
    <property type="match status" value="1"/>
</dbReference>
<feature type="modified residue" description="3-oxoalanine (Cys)" evidence="5">
    <location>
        <position position="70"/>
    </location>
</feature>
<dbReference type="PIRSF" id="PIRSF036666">
    <property type="entry name" value="G6S"/>
    <property type="match status" value="1"/>
</dbReference>
<comment type="similarity">
    <text evidence="1">Belongs to the sulfatase family.</text>
</comment>
<dbReference type="CDD" id="cd16147">
    <property type="entry name" value="G6S"/>
    <property type="match status" value="1"/>
</dbReference>
<protein>
    <recommendedName>
        <fullName evidence="8">Sulfatase N-terminal domain-containing protein</fullName>
    </recommendedName>
</protein>
<feature type="chain" id="PRO_5040860604" description="Sulfatase N-terminal domain-containing protein" evidence="7">
    <location>
        <begin position="21"/>
        <end position="494"/>
    </location>
</feature>
<evidence type="ECO:0000313" key="10">
    <source>
        <dbReference type="Proteomes" id="UP001143480"/>
    </source>
</evidence>
<evidence type="ECO:0000256" key="7">
    <source>
        <dbReference type="SAM" id="SignalP"/>
    </source>
</evidence>
<feature type="domain" description="Sulfatase N-terminal" evidence="8">
    <location>
        <begin position="29"/>
        <end position="372"/>
    </location>
</feature>
<gene>
    <name evidence="9" type="ORF">GCM10017581_072300</name>
</gene>
<dbReference type="PANTHER" id="PTHR43108:SF8">
    <property type="entry name" value="SD21168P"/>
    <property type="match status" value="1"/>
</dbReference>